<accession>Q6Z404</accession>
<dbReference type="EMBL" id="AP005195">
    <property type="protein sequence ID" value="BAC84040.1"/>
    <property type="molecule type" value="Genomic_DNA"/>
</dbReference>
<protein>
    <submittedName>
        <fullName evidence="1">Uncharacterized protein</fullName>
    </submittedName>
</protein>
<dbReference type="AlphaFoldDB" id="Q6Z404"/>
<dbReference type="Proteomes" id="UP000000763">
    <property type="component" value="Chromosome 7"/>
</dbReference>
<proteinExistence type="predicted"/>
<evidence type="ECO:0000313" key="2">
    <source>
        <dbReference type="Proteomes" id="UP000000763"/>
    </source>
</evidence>
<organism evidence="1 2">
    <name type="scientific">Oryza sativa subsp. japonica</name>
    <name type="common">Rice</name>
    <dbReference type="NCBI Taxonomy" id="39947"/>
    <lineage>
        <taxon>Eukaryota</taxon>
        <taxon>Viridiplantae</taxon>
        <taxon>Streptophyta</taxon>
        <taxon>Embryophyta</taxon>
        <taxon>Tracheophyta</taxon>
        <taxon>Spermatophyta</taxon>
        <taxon>Magnoliopsida</taxon>
        <taxon>Liliopsida</taxon>
        <taxon>Poales</taxon>
        <taxon>Poaceae</taxon>
        <taxon>BOP clade</taxon>
        <taxon>Oryzoideae</taxon>
        <taxon>Oryzeae</taxon>
        <taxon>Oryzinae</taxon>
        <taxon>Oryza</taxon>
        <taxon>Oryza sativa</taxon>
    </lineage>
</organism>
<sequence length="102" mass="10786">MMTPLSPTGEKNVGRGGTRCLCLCLRHPSSPATAMARRHVKPREPGPINRAADAGAFRSLDEAINFSLDRLVDSSTPPVPLRPRVPSCIRVVGSGSGEVAPN</sequence>
<reference evidence="2" key="2">
    <citation type="journal article" date="2008" name="Nucleic Acids Res.">
        <title>The rice annotation project database (RAP-DB): 2008 update.</title>
        <authorList>
            <consortium name="The rice annotation project (RAP)"/>
        </authorList>
    </citation>
    <scope>GENOME REANNOTATION</scope>
    <source>
        <strain evidence="2">cv. Nipponbare</strain>
    </source>
</reference>
<name>Q6Z404_ORYSJ</name>
<evidence type="ECO:0000313" key="1">
    <source>
        <dbReference type="EMBL" id="BAC84040.1"/>
    </source>
</evidence>
<reference evidence="2" key="1">
    <citation type="journal article" date="2005" name="Nature">
        <title>The map-based sequence of the rice genome.</title>
        <authorList>
            <consortium name="International rice genome sequencing project (IRGSP)"/>
            <person name="Matsumoto T."/>
            <person name="Wu J."/>
            <person name="Kanamori H."/>
            <person name="Katayose Y."/>
            <person name="Fujisawa M."/>
            <person name="Namiki N."/>
            <person name="Mizuno H."/>
            <person name="Yamamoto K."/>
            <person name="Antonio B.A."/>
            <person name="Baba T."/>
            <person name="Sakata K."/>
            <person name="Nagamura Y."/>
            <person name="Aoki H."/>
            <person name="Arikawa K."/>
            <person name="Arita K."/>
            <person name="Bito T."/>
            <person name="Chiden Y."/>
            <person name="Fujitsuka N."/>
            <person name="Fukunaka R."/>
            <person name="Hamada M."/>
            <person name="Harada C."/>
            <person name="Hayashi A."/>
            <person name="Hijishita S."/>
            <person name="Honda M."/>
            <person name="Hosokawa S."/>
            <person name="Ichikawa Y."/>
            <person name="Idonuma A."/>
            <person name="Iijima M."/>
            <person name="Ikeda M."/>
            <person name="Ikeno M."/>
            <person name="Ito K."/>
            <person name="Ito S."/>
            <person name="Ito T."/>
            <person name="Ito Y."/>
            <person name="Ito Y."/>
            <person name="Iwabuchi A."/>
            <person name="Kamiya K."/>
            <person name="Karasawa W."/>
            <person name="Kurita K."/>
            <person name="Katagiri S."/>
            <person name="Kikuta A."/>
            <person name="Kobayashi H."/>
            <person name="Kobayashi N."/>
            <person name="Machita K."/>
            <person name="Maehara T."/>
            <person name="Masukawa M."/>
            <person name="Mizubayashi T."/>
            <person name="Mukai Y."/>
            <person name="Nagasaki H."/>
            <person name="Nagata Y."/>
            <person name="Naito S."/>
            <person name="Nakashima M."/>
            <person name="Nakama Y."/>
            <person name="Nakamichi Y."/>
            <person name="Nakamura M."/>
            <person name="Meguro A."/>
            <person name="Negishi M."/>
            <person name="Ohta I."/>
            <person name="Ohta T."/>
            <person name="Okamoto M."/>
            <person name="Ono N."/>
            <person name="Saji S."/>
            <person name="Sakaguchi M."/>
            <person name="Sakai K."/>
            <person name="Shibata M."/>
            <person name="Shimokawa T."/>
            <person name="Song J."/>
            <person name="Takazaki Y."/>
            <person name="Terasawa K."/>
            <person name="Tsugane M."/>
            <person name="Tsuji K."/>
            <person name="Ueda S."/>
            <person name="Waki K."/>
            <person name="Yamagata H."/>
            <person name="Yamamoto M."/>
            <person name="Yamamoto S."/>
            <person name="Yamane H."/>
            <person name="Yoshiki S."/>
            <person name="Yoshihara R."/>
            <person name="Yukawa K."/>
            <person name="Zhong H."/>
            <person name="Yano M."/>
            <person name="Yuan Q."/>
            <person name="Ouyang S."/>
            <person name="Liu J."/>
            <person name="Jones K.M."/>
            <person name="Gansberger K."/>
            <person name="Moffat K."/>
            <person name="Hill J."/>
            <person name="Bera J."/>
            <person name="Fadrosh D."/>
            <person name="Jin S."/>
            <person name="Johri S."/>
            <person name="Kim M."/>
            <person name="Overton L."/>
            <person name="Reardon M."/>
            <person name="Tsitrin T."/>
            <person name="Vuong H."/>
            <person name="Weaver B."/>
            <person name="Ciecko A."/>
            <person name="Tallon L."/>
            <person name="Jackson J."/>
            <person name="Pai G."/>
            <person name="Aken S.V."/>
            <person name="Utterback T."/>
            <person name="Reidmuller S."/>
            <person name="Feldblyum T."/>
            <person name="Hsiao J."/>
            <person name="Zismann V."/>
            <person name="Iobst S."/>
            <person name="de Vazeille A.R."/>
            <person name="Buell C.R."/>
            <person name="Ying K."/>
            <person name="Li Y."/>
            <person name="Lu T."/>
            <person name="Huang Y."/>
            <person name="Zhao Q."/>
            <person name="Feng Q."/>
            <person name="Zhang L."/>
            <person name="Zhu J."/>
            <person name="Weng Q."/>
            <person name="Mu J."/>
            <person name="Lu Y."/>
            <person name="Fan D."/>
            <person name="Liu Y."/>
            <person name="Guan J."/>
            <person name="Zhang Y."/>
            <person name="Yu S."/>
            <person name="Liu X."/>
            <person name="Zhang Y."/>
            <person name="Hong G."/>
            <person name="Han B."/>
            <person name="Choisne N."/>
            <person name="Demange N."/>
            <person name="Orjeda G."/>
            <person name="Samain S."/>
            <person name="Cattolico L."/>
            <person name="Pelletier E."/>
            <person name="Couloux A."/>
            <person name="Segurens B."/>
            <person name="Wincker P."/>
            <person name="D'Hont A."/>
            <person name="Scarpelli C."/>
            <person name="Weissenbach J."/>
            <person name="Salanoubat M."/>
            <person name="Quetier F."/>
            <person name="Yu Y."/>
            <person name="Kim H.R."/>
            <person name="Rambo T."/>
            <person name="Currie J."/>
            <person name="Collura K."/>
            <person name="Luo M."/>
            <person name="Yang T."/>
            <person name="Ammiraju J.S.S."/>
            <person name="Engler F."/>
            <person name="Soderlund C."/>
            <person name="Wing R.A."/>
            <person name="Palmer L.E."/>
            <person name="de la Bastide M."/>
            <person name="Spiegel L."/>
            <person name="Nascimento L."/>
            <person name="Zutavern T."/>
            <person name="O'Shaughnessy A."/>
            <person name="Dike S."/>
            <person name="Dedhia N."/>
            <person name="Preston R."/>
            <person name="Balija V."/>
            <person name="McCombie W.R."/>
            <person name="Chow T."/>
            <person name="Chen H."/>
            <person name="Chung M."/>
            <person name="Chen C."/>
            <person name="Shaw J."/>
            <person name="Wu H."/>
            <person name="Hsiao K."/>
            <person name="Chao Y."/>
            <person name="Chu M."/>
            <person name="Cheng C."/>
            <person name="Hour A."/>
            <person name="Lee P."/>
            <person name="Lin S."/>
            <person name="Lin Y."/>
            <person name="Liou J."/>
            <person name="Liu S."/>
            <person name="Hsing Y."/>
            <person name="Raghuvanshi S."/>
            <person name="Mohanty A."/>
            <person name="Bharti A.K."/>
            <person name="Gaur A."/>
            <person name="Gupta V."/>
            <person name="Kumar D."/>
            <person name="Ravi V."/>
            <person name="Vij S."/>
            <person name="Kapur A."/>
            <person name="Khurana P."/>
            <person name="Khurana P."/>
            <person name="Khurana J.P."/>
            <person name="Tyagi A.K."/>
            <person name="Gaikwad K."/>
            <person name="Singh A."/>
            <person name="Dalal V."/>
            <person name="Srivastava S."/>
            <person name="Dixit A."/>
            <person name="Pal A.K."/>
            <person name="Ghazi I.A."/>
            <person name="Yadav M."/>
            <person name="Pandit A."/>
            <person name="Bhargava A."/>
            <person name="Sureshbabu K."/>
            <person name="Batra K."/>
            <person name="Sharma T.R."/>
            <person name="Mohapatra T."/>
            <person name="Singh N.K."/>
            <person name="Messing J."/>
            <person name="Nelson A.B."/>
            <person name="Fuks G."/>
            <person name="Kavchok S."/>
            <person name="Keizer G."/>
            <person name="Linton E."/>
            <person name="Llaca V."/>
            <person name="Song R."/>
            <person name="Tanyolac B."/>
            <person name="Young S."/>
            <person name="Ho-Il K."/>
            <person name="Hahn J.H."/>
            <person name="Sangsakoo G."/>
            <person name="Vanavichit A."/>
            <person name="de Mattos Luiz.A.T."/>
            <person name="Zimmer P.D."/>
            <person name="Malone G."/>
            <person name="Dellagostin O."/>
            <person name="de Oliveira A.C."/>
            <person name="Bevan M."/>
            <person name="Bancroft I."/>
            <person name="Minx P."/>
            <person name="Cordum H."/>
            <person name="Wilson R."/>
            <person name="Cheng Z."/>
            <person name="Jin W."/>
            <person name="Jiang J."/>
            <person name="Leong S.A."/>
            <person name="Iwama H."/>
            <person name="Gojobori T."/>
            <person name="Itoh T."/>
            <person name="Niimura Y."/>
            <person name="Fujii Y."/>
            <person name="Habara T."/>
            <person name="Sakai H."/>
            <person name="Sato Y."/>
            <person name="Wilson G."/>
            <person name="Kumar K."/>
            <person name="McCouch S."/>
            <person name="Juretic N."/>
            <person name="Hoen D."/>
            <person name="Wright S."/>
            <person name="Bruskiewich R."/>
            <person name="Bureau T."/>
            <person name="Miyao A."/>
            <person name="Hirochika H."/>
            <person name="Nishikawa T."/>
            <person name="Kadowaki K."/>
            <person name="Sugiura M."/>
            <person name="Burr B."/>
            <person name="Sasaki T."/>
        </authorList>
    </citation>
    <scope>NUCLEOTIDE SEQUENCE [LARGE SCALE GENOMIC DNA]</scope>
    <source>
        <strain evidence="2">cv. Nipponbare</strain>
    </source>
</reference>
<gene>
    <name evidence="1" type="primary">P0567H04.21</name>
</gene>